<keyword evidence="2" id="KW-1003">Cell membrane</keyword>
<feature type="domain" description="Pycsar effector protein" evidence="9">
    <location>
        <begin position="8"/>
        <end position="142"/>
    </location>
</feature>
<protein>
    <recommendedName>
        <fullName evidence="9">Pycsar effector protein domain-containing protein</fullName>
    </recommendedName>
</protein>
<evidence type="ECO:0000313" key="11">
    <source>
        <dbReference type="Proteomes" id="UP000238176"/>
    </source>
</evidence>
<accession>A0A2T0UEP7</accession>
<reference evidence="10 11" key="1">
    <citation type="submission" date="2018-03" db="EMBL/GenBank/DDBJ databases">
        <title>Genomic Encyclopedia of Type Strains, Phase III (KMG-III): the genomes of soil and plant-associated and newly described type strains.</title>
        <authorList>
            <person name="Whitman W."/>
        </authorList>
    </citation>
    <scope>NUCLEOTIDE SEQUENCE [LARGE SCALE GENOMIC DNA]</scope>
    <source>
        <strain evidence="10 11">CGMCC 4.7067</strain>
    </source>
</reference>
<dbReference type="RefSeq" id="WP_106365841.1">
    <property type="nucleotide sequence ID" value="NZ_PVTJ01000009.1"/>
</dbReference>
<evidence type="ECO:0000313" key="10">
    <source>
        <dbReference type="EMBL" id="PRY56410.1"/>
    </source>
</evidence>
<keyword evidence="4" id="KW-0547">Nucleotide-binding</keyword>
<evidence type="ECO:0000259" key="9">
    <source>
        <dbReference type="Pfam" id="PF18967"/>
    </source>
</evidence>
<name>A0A2T0UEP7_9ACTN</name>
<gene>
    <name evidence="10" type="ORF">B0I28_10959</name>
</gene>
<proteinExistence type="predicted"/>
<keyword evidence="5 8" id="KW-1133">Transmembrane helix</keyword>
<dbReference type="Proteomes" id="UP000238176">
    <property type="component" value="Unassembled WGS sequence"/>
</dbReference>
<evidence type="ECO:0000256" key="8">
    <source>
        <dbReference type="SAM" id="Phobius"/>
    </source>
</evidence>
<feature type="transmembrane region" description="Helical" evidence="8">
    <location>
        <begin position="122"/>
        <end position="144"/>
    </location>
</feature>
<keyword evidence="7 8" id="KW-0472">Membrane</keyword>
<keyword evidence="11" id="KW-1185">Reference proteome</keyword>
<evidence type="ECO:0000256" key="1">
    <source>
        <dbReference type="ARBA" id="ARBA00004236"/>
    </source>
</evidence>
<evidence type="ECO:0000256" key="7">
    <source>
        <dbReference type="ARBA" id="ARBA00023136"/>
    </source>
</evidence>
<feature type="transmembrane region" description="Helical" evidence="8">
    <location>
        <begin position="50"/>
        <end position="73"/>
    </location>
</feature>
<organism evidence="10 11">
    <name type="scientific">Glycomyces artemisiae</name>
    <dbReference type="NCBI Taxonomy" id="1076443"/>
    <lineage>
        <taxon>Bacteria</taxon>
        <taxon>Bacillati</taxon>
        <taxon>Actinomycetota</taxon>
        <taxon>Actinomycetes</taxon>
        <taxon>Glycomycetales</taxon>
        <taxon>Glycomycetaceae</taxon>
        <taxon>Glycomyces</taxon>
    </lineage>
</organism>
<keyword evidence="3 8" id="KW-0812">Transmembrane</keyword>
<dbReference type="AlphaFoldDB" id="A0A2T0UEP7"/>
<dbReference type="EMBL" id="PVTJ01000009">
    <property type="protein sequence ID" value="PRY56410.1"/>
    <property type="molecule type" value="Genomic_DNA"/>
</dbReference>
<evidence type="ECO:0000256" key="2">
    <source>
        <dbReference type="ARBA" id="ARBA00022475"/>
    </source>
</evidence>
<evidence type="ECO:0000256" key="4">
    <source>
        <dbReference type="ARBA" id="ARBA00022741"/>
    </source>
</evidence>
<evidence type="ECO:0000256" key="5">
    <source>
        <dbReference type="ARBA" id="ARBA00022989"/>
    </source>
</evidence>
<dbReference type="InterPro" id="IPR043760">
    <property type="entry name" value="PycTM_dom"/>
</dbReference>
<keyword evidence="6" id="KW-0051">Antiviral defense</keyword>
<evidence type="ECO:0000256" key="3">
    <source>
        <dbReference type="ARBA" id="ARBA00022692"/>
    </source>
</evidence>
<comment type="subcellular location">
    <subcellularLocation>
        <location evidence="1">Cell membrane</location>
    </subcellularLocation>
</comment>
<evidence type="ECO:0000256" key="6">
    <source>
        <dbReference type="ARBA" id="ARBA00023118"/>
    </source>
</evidence>
<comment type="caution">
    <text evidence="10">The sequence shown here is derived from an EMBL/GenBank/DDBJ whole genome shotgun (WGS) entry which is preliminary data.</text>
</comment>
<sequence length="145" mass="15163">MTTTIDHLTDQRNSLRDMTGKADQKAGLLLIAPGSALATAGTVADLTGAAAVLGALALGVAVAIVPAIVGILWPRLLRRRVQTVEEIVTAAELTADSEFTSADRLAEEIQALQRIMAIKWRWTRIALALVLAAVTLAGLTALAAL</sequence>
<feature type="transmembrane region" description="Helical" evidence="8">
    <location>
        <begin position="26"/>
        <end position="44"/>
    </location>
</feature>
<dbReference type="Pfam" id="PF18967">
    <property type="entry name" value="PycTM"/>
    <property type="match status" value="1"/>
</dbReference>